<feature type="transmembrane region" description="Helical" evidence="2">
    <location>
        <begin position="127"/>
        <end position="148"/>
    </location>
</feature>
<keyword evidence="2" id="KW-1133">Transmembrane helix</keyword>
<name>A0A2A2JK09_9BILA</name>
<feature type="compositionally biased region" description="Low complexity" evidence="1">
    <location>
        <begin position="198"/>
        <end position="209"/>
    </location>
</feature>
<feature type="transmembrane region" description="Helical" evidence="2">
    <location>
        <begin position="168"/>
        <end position="184"/>
    </location>
</feature>
<reference evidence="3 4" key="1">
    <citation type="journal article" date="2017" name="Curr. Biol.">
        <title>Genome architecture and evolution of a unichromosomal asexual nematode.</title>
        <authorList>
            <person name="Fradin H."/>
            <person name="Zegar C."/>
            <person name="Gutwein M."/>
            <person name="Lucas J."/>
            <person name="Kovtun M."/>
            <person name="Corcoran D."/>
            <person name="Baugh L.R."/>
            <person name="Kiontke K."/>
            <person name="Gunsalus K."/>
            <person name="Fitch D.H."/>
            <person name="Piano F."/>
        </authorList>
    </citation>
    <scope>NUCLEOTIDE SEQUENCE [LARGE SCALE GENOMIC DNA]</scope>
    <source>
        <strain evidence="3">PF1309</strain>
    </source>
</reference>
<gene>
    <name evidence="3" type="ORF">WR25_00582</name>
</gene>
<feature type="transmembrane region" description="Helical" evidence="2">
    <location>
        <begin position="79"/>
        <end position="101"/>
    </location>
</feature>
<keyword evidence="2" id="KW-0812">Transmembrane</keyword>
<proteinExistence type="predicted"/>
<dbReference type="Pfam" id="PF10326">
    <property type="entry name" value="7TM_GPCR_Str"/>
    <property type="match status" value="1"/>
</dbReference>
<dbReference type="PANTHER" id="PTHR22943:SF248">
    <property type="entry name" value="SEVEN TM RECEPTOR"/>
    <property type="match status" value="1"/>
</dbReference>
<comment type="caution">
    <text evidence="3">The sequence shown here is derived from an EMBL/GenBank/DDBJ whole genome shotgun (WGS) entry which is preliminary data.</text>
</comment>
<accession>A0A2A2JK09</accession>
<dbReference type="SUPFAM" id="SSF81321">
    <property type="entry name" value="Family A G protein-coupled receptor-like"/>
    <property type="match status" value="1"/>
</dbReference>
<dbReference type="Proteomes" id="UP000218231">
    <property type="component" value="Unassembled WGS sequence"/>
</dbReference>
<evidence type="ECO:0000256" key="2">
    <source>
        <dbReference type="SAM" id="Phobius"/>
    </source>
</evidence>
<sequence>MNVYLILSIIVAVEAIVGNTVLIIAIFTGCPSLTTSNRKTLFISSILRICYTISFAITSPDYTNTYDPVSSFPDSPWNITAFVSTVVLGSSIVVVMIYCWLQIRHVFCDNWNNLSAKTIKMMRQLQLTFLIQFLTSIVFFAFPFSLLLVGPVLKINPGRALIEFGTHLYRMFPAFSGWIIIIFVKEIRQSAWSFVSRSSKTGSSVDDSSQNNSKQRIVGHNS</sequence>
<evidence type="ECO:0008006" key="5">
    <source>
        <dbReference type="Google" id="ProtNLM"/>
    </source>
</evidence>
<evidence type="ECO:0000256" key="1">
    <source>
        <dbReference type="SAM" id="MobiDB-lite"/>
    </source>
</evidence>
<evidence type="ECO:0000313" key="3">
    <source>
        <dbReference type="EMBL" id="PAV62015.1"/>
    </source>
</evidence>
<keyword evidence="2" id="KW-0472">Membrane</keyword>
<dbReference type="EMBL" id="LIAE01010390">
    <property type="protein sequence ID" value="PAV62015.1"/>
    <property type="molecule type" value="Genomic_DNA"/>
</dbReference>
<feature type="transmembrane region" description="Helical" evidence="2">
    <location>
        <begin position="40"/>
        <end position="59"/>
    </location>
</feature>
<evidence type="ECO:0000313" key="4">
    <source>
        <dbReference type="Proteomes" id="UP000218231"/>
    </source>
</evidence>
<dbReference type="InterPro" id="IPR019428">
    <property type="entry name" value="7TM_GPCR_serpentine_rcpt_Str"/>
</dbReference>
<dbReference type="AlphaFoldDB" id="A0A2A2JK09"/>
<feature type="region of interest" description="Disordered" evidence="1">
    <location>
        <begin position="198"/>
        <end position="222"/>
    </location>
</feature>
<feature type="transmembrane region" description="Helical" evidence="2">
    <location>
        <begin position="6"/>
        <end position="28"/>
    </location>
</feature>
<feature type="compositionally biased region" description="Polar residues" evidence="1">
    <location>
        <begin position="210"/>
        <end position="222"/>
    </location>
</feature>
<protein>
    <recommendedName>
        <fullName evidence="5">7TM GPCR serpentine receptor class x (Srx) domain-containing protein</fullName>
    </recommendedName>
</protein>
<organism evidence="3 4">
    <name type="scientific">Diploscapter pachys</name>
    <dbReference type="NCBI Taxonomy" id="2018661"/>
    <lineage>
        <taxon>Eukaryota</taxon>
        <taxon>Metazoa</taxon>
        <taxon>Ecdysozoa</taxon>
        <taxon>Nematoda</taxon>
        <taxon>Chromadorea</taxon>
        <taxon>Rhabditida</taxon>
        <taxon>Rhabditina</taxon>
        <taxon>Rhabditomorpha</taxon>
        <taxon>Rhabditoidea</taxon>
        <taxon>Rhabditidae</taxon>
        <taxon>Diploscapter</taxon>
    </lineage>
</organism>
<keyword evidence="4" id="KW-1185">Reference proteome</keyword>
<dbReference type="PANTHER" id="PTHR22943">
    <property type="entry name" value="7-TRANSMEMBRANE DOMAIN RECEPTOR C.ELEGANS"/>
    <property type="match status" value="1"/>
</dbReference>